<organism evidence="1 2">
    <name type="scientific">Acinetobacter shaoyimingii</name>
    <dbReference type="NCBI Taxonomy" id="2715164"/>
    <lineage>
        <taxon>Bacteria</taxon>
        <taxon>Pseudomonadati</taxon>
        <taxon>Pseudomonadota</taxon>
        <taxon>Gammaproteobacteria</taxon>
        <taxon>Moraxellales</taxon>
        <taxon>Moraxellaceae</taxon>
        <taxon>Acinetobacter</taxon>
    </lineage>
</organism>
<dbReference type="GO" id="GO:0006508">
    <property type="term" value="P:proteolysis"/>
    <property type="evidence" value="ECO:0007669"/>
    <property type="project" value="UniProtKB-KW"/>
</dbReference>
<dbReference type="RefSeq" id="WP_166226273.1">
    <property type="nucleotide sequence ID" value="NZ_CP049801.1"/>
</dbReference>
<dbReference type="AlphaFoldDB" id="A0A6G8RZN9"/>
<proteinExistence type="predicted"/>
<gene>
    <name evidence="1" type="ORF">G8E00_16035</name>
</gene>
<dbReference type="GO" id="GO:0008233">
    <property type="term" value="F:peptidase activity"/>
    <property type="evidence" value="ECO:0007669"/>
    <property type="project" value="UniProtKB-KW"/>
</dbReference>
<reference evidence="1 2" key="1">
    <citation type="submission" date="2020-03" db="EMBL/GenBank/DDBJ databases">
        <authorList>
            <person name="Zhu W."/>
        </authorList>
    </citation>
    <scope>NUCLEOTIDE SEQUENCE [LARGE SCALE GENOMIC DNA]</scope>
    <source>
        <strain evidence="1 2">323-1</strain>
    </source>
</reference>
<keyword evidence="1" id="KW-0378">Hydrolase</keyword>
<name>A0A6G8RZN9_9GAMM</name>
<dbReference type="KEGG" id="asha:G8E00_16035"/>
<dbReference type="Proteomes" id="UP000502297">
    <property type="component" value="Chromosome"/>
</dbReference>
<evidence type="ECO:0000313" key="1">
    <source>
        <dbReference type="EMBL" id="QIO07341.1"/>
    </source>
</evidence>
<keyword evidence="2" id="KW-1185">Reference proteome</keyword>
<evidence type="ECO:0000313" key="2">
    <source>
        <dbReference type="Proteomes" id="UP000502297"/>
    </source>
</evidence>
<sequence>MDNNNTKAAAKIILANAEAKLGKIKNTKIPPTTELKIQTRRNLTAGEIQMCQQIFKDSIDYSKVLLHRGILGFESEFAITPNGEIFFPVSEYDNVQDFSKSKVSGESKCFFIHEMTHVWQYQQGLANWLHGIKHGCKLDYSSEAYSNDLKTNKLKGYVTDILGKDKEKKFNEFNMEQQAELIEMWFDAGWLQNVNPKRNHHIQSVRLSGYVERILRDFLHNPYDKSLLPINP</sequence>
<dbReference type="EMBL" id="CP049801">
    <property type="protein sequence ID" value="QIO07341.1"/>
    <property type="molecule type" value="Genomic_DNA"/>
</dbReference>
<keyword evidence="1" id="KW-0645">Protease</keyword>
<accession>A0A6G8RZN9</accession>
<protein>
    <submittedName>
        <fullName evidence="1">Zinc protease</fullName>
    </submittedName>
</protein>